<dbReference type="GO" id="GO:0005737">
    <property type="term" value="C:cytoplasm"/>
    <property type="evidence" value="ECO:0007669"/>
    <property type="project" value="TreeGrafter"/>
</dbReference>
<gene>
    <name evidence="6" type="ORF">GBAR_LOCUS9015</name>
</gene>
<evidence type="ECO:0000256" key="3">
    <source>
        <dbReference type="PROSITE-ProRule" id="PRU00339"/>
    </source>
</evidence>
<evidence type="ECO:0000313" key="7">
    <source>
        <dbReference type="Proteomes" id="UP001174909"/>
    </source>
</evidence>
<keyword evidence="2 3" id="KW-0802">TPR repeat</keyword>
<dbReference type="PANTHER" id="PTHR16091">
    <property type="entry name" value="TTC17 PROTEIN"/>
    <property type="match status" value="1"/>
</dbReference>
<feature type="repeat" description="TPR" evidence="3">
    <location>
        <begin position="315"/>
        <end position="348"/>
    </location>
</feature>
<sequence>MDRVLARVPLPFHLLLLQVLVWTRIVGVTHWKLQENNIVPASAAPPPSTSDAASAREVDDLLWSSVSGEDPEFSVLMKRTTGSGGHSHGGGGLGAIAGGSVMQGARTCGQKSCPPRRVSLNKAGDCSSKSGGTDSSHDSSSGRCSSPEKTASSKTSAPRNPNGSGPMSVRAMREAQPMILSCGDPVESTDYDFLEGIARRHEHPSYPEPEVAMIFKRSEADTSVDLFEVELALRRAYQENPESLTVLNQIGNFWRIKGNTQLAIECFRTALSLSPNHPDLLLNLARVLFNLQFMEDAVYLAKRSLHMKSSETHAWLQYFTLGEVYKALEKYEEAAFYFLKSLELNPSLQVAEVHLRELGLEEQTSMNIYTLLIILALIGIVLVVLYYLLVAVSGAKVGSSLSKR</sequence>
<dbReference type="InterPro" id="IPR052630">
    <property type="entry name" value="TTC17"/>
</dbReference>
<evidence type="ECO:0000256" key="4">
    <source>
        <dbReference type="SAM" id="MobiDB-lite"/>
    </source>
</evidence>
<evidence type="ECO:0000256" key="5">
    <source>
        <dbReference type="SAM" id="Phobius"/>
    </source>
</evidence>
<dbReference type="Proteomes" id="UP001174909">
    <property type="component" value="Unassembled WGS sequence"/>
</dbReference>
<evidence type="ECO:0000256" key="2">
    <source>
        <dbReference type="ARBA" id="ARBA00022803"/>
    </source>
</evidence>
<keyword evidence="1" id="KW-0677">Repeat</keyword>
<dbReference type="PROSITE" id="PS50005">
    <property type="entry name" value="TPR"/>
    <property type="match status" value="2"/>
</dbReference>
<dbReference type="Pfam" id="PF07719">
    <property type="entry name" value="TPR_2"/>
    <property type="match status" value="1"/>
</dbReference>
<dbReference type="InterPro" id="IPR011990">
    <property type="entry name" value="TPR-like_helical_dom_sf"/>
</dbReference>
<keyword evidence="5" id="KW-0812">Transmembrane</keyword>
<dbReference type="InterPro" id="IPR013105">
    <property type="entry name" value="TPR_2"/>
</dbReference>
<dbReference type="SMART" id="SM00028">
    <property type="entry name" value="TPR"/>
    <property type="match status" value="3"/>
</dbReference>
<comment type="caution">
    <text evidence="6">The sequence shown here is derived from an EMBL/GenBank/DDBJ whole genome shotgun (WGS) entry which is preliminary data.</text>
</comment>
<dbReference type="EMBL" id="CASHTH010001361">
    <property type="protein sequence ID" value="CAI8014421.1"/>
    <property type="molecule type" value="Genomic_DNA"/>
</dbReference>
<feature type="transmembrane region" description="Helical" evidence="5">
    <location>
        <begin position="368"/>
        <end position="395"/>
    </location>
</feature>
<name>A0AA35RQD5_GEOBA</name>
<dbReference type="AlphaFoldDB" id="A0AA35RQD5"/>
<feature type="repeat" description="TPR" evidence="3">
    <location>
        <begin position="244"/>
        <end position="277"/>
    </location>
</feature>
<dbReference type="GO" id="GO:0015629">
    <property type="term" value="C:actin cytoskeleton"/>
    <property type="evidence" value="ECO:0007669"/>
    <property type="project" value="TreeGrafter"/>
</dbReference>
<keyword evidence="5" id="KW-1133">Transmembrane helix</keyword>
<reference evidence="6" key="1">
    <citation type="submission" date="2023-03" db="EMBL/GenBank/DDBJ databases">
        <authorList>
            <person name="Steffen K."/>
            <person name="Cardenas P."/>
        </authorList>
    </citation>
    <scope>NUCLEOTIDE SEQUENCE</scope>
</reference>
<feature type="region of interest" description="Disordered" evidence="4">
    <location>
        <begin position="77"/>
        <end position="168"/>
    </location>
</feature>
<feature type="compositionally biased region" description="Polar residues" evidence="4">
    <location>
        <begin position="147"/>
        <end position="165"/>
    </location>
</feature>
<feature type="compositionally biased region" description="Gly residues" evidence="4">
    <location>
        <begin position="82"/>
        <end position="97"/>
    </location>
</feature>
<organism evidence="6 7">
    <name type="scientific">Geodia barretti</name>
    <name type="common">Barrett's horny sponge</name>
    <dbReference type="NCBI Taxonomy" id="519541"/>
    <lineage>
        <taxon>Eukaryota</taxon>
        <taxon>Metazoa</taxon>
        <taxon>Porifera</taxon>
        <taxon>Demospongiae</taxon>
        <taxon>Heteroscleromorpha</taxon>
        <taxon>Tetractinellida</taxon>
        <taxon>Astrophorina</taxon>
        <taxon>Geodiidae</taxon>
        <taxon>Geodia</taxon>
    </lineage>
</organism>
<dbReference type="Gene3D" id="1.25.40.10">
    <property type="entry name" value="Tetratricopeptide repeat domain"/>
    <property type="match status" value="1"/>
</dbReference>
<evidence type="ECO:0000313" key="6">
    <source>
        <dbReference type="EMBL" id="CAI8014421.1"/>
    </source>
</evidence>
<feature type="compositionally biased region" description="Low complexity" evidence="4">
    <location>
        <begin position="124"/>
        <end position="145"/>
    </location>
</feature>
<evidence type="ECO:0000256" key="1">
    <source>
        <dbReference type="ARBA" id="ARBA00022737"/>
    </source>
</evidence>
<protein>
    <submittedName>
        <fullName evidence="6">Tetratricopeptide repeat protein 17</fullName>
    </submittedName>
</protein>
<proteinExistence type="predicted"/>
<dbReference type="PANTHER" id="PTHR16091:SF3">
    <property type="entry name" value="TETRATRICOPEPTIDE REPEAT PROTEIN 17"/>
    <property type="match status" value="1"/>
</dbReference>
<dbReference type="SUPFAM" id="SSF48452">
    <property type="entry name" value="TPR-like"/>
    <property type="match status" value="1"/>
</dbReference>
<dbReference type="GO" id="GO:0030041">
    <property type="term" value="P:actin filament polymerization"/>
    <property type="evidence" value="ECO:0007669"/>
    <property type="project" value="TreeGrafter"/>
</dbReference>
<accession>A0AA35RQD5</accession>
<keyword evidence="7" id="KW-1185">Reference proteome</keyword>
<dbReference type="InterPro" id="IPR019734">
    <property type="entry name" value="TPR_rpt"/>
</dbReference>
<keyword evidence="5" id="KW-0472">Membrane</keyword>
<dbReference type="Pfam" id="PF13181">
    <property type="entry name" value="TPR_8"/>
    <property type="match status" value="1"/>
</dbReference>